<proteinExistence type="predicted"/>
<dbReference type="Gene3D" id="3.40.50.1240">
    <property type="entry name" value="Phosphoglycerate mutase-like"/>
    <property type="match status" value="1"/>
</dbReference>
<dbReference type="GeneID" id="11523288"/>
<reference evidence="4 5" key="1">
    <citation type="journal article" date="2011" name="Nat. Biotechnol.">
        <title>Comparative genomic analysis of the thermophilic biomass-degrading fungi Myceliophthora thermophila and Thielavia terrestris.</title>
        <authorList>
            <person name="Berka R.M."/>
            <person name="Grigoriev I.V."/>
            <person name="Otillar R."/>
            <person name="Salamov A."/>
            <person name="Grimwood J."/>
            <person name="Reid I."/>
            <person name="Ishmael N."/>
            <person name="John T."/>
            <person name="Darmond C."/>
            <person name="Moisan M.-C."/>
            <person name="Henrissat B."/>
            <person name="Coutinho P.M."/>
            <person name="Lombard V."/>
            <person name="Natvig D.O."/>
            <person name="Lindquist E."/>
            <person name="Schmutz J."/>
            <person name="Lucas S."/>
            <person name="Harris P."/>
            <person name="Powlowski J."/>
            <person name="Bellemare A."/>
            <person name="Taylor D."/>
            <person name="Butler G."/>
            <person name="de Vries R.P."/>
            <person name="Allijn I.E."/>
            <person name="van den Brink J."/>
            <person name="Ushinsky S."/>
            <person name="Storms R."/>
            <person name="Powell A.J."/>
            <person name="Paulsen I.T."/>
            <person name="Elbourne L.D.H."/>
            <person name="Baker S.E."/>
            <person name="Magnuson J."/>
            <person name="LaBoissiere S."/>
            <person name="Clutterbuck A.J."/>
            <person name="Martinez D."/>
            <person name="Wogulis M."/>
            <person name="de Leon A.L."/>
            <person name="Rey M.W."/>
            <person name="Tsang A."/>
        </authorList>
    </citation>
    <scope>NUCLEOTIDE SEQUENCE [LARGE SCALE GENOMIC DNA]</scope>
    <source>
        <strain evidence="5">ATCC 38088 / NRRL 8126</strain>
    </source>
</reference>
<keyword evidence="2" id="KW-0812">Transmembrane</keyword>
<protein>
    <recommendedName>
        <fullName evidence="6">Histidine acid phosphatase-like protein</fullName>
    </recommendedName>
</protein>
<organism evidence="4 5">
    <name type="scientific">Thermothielavioides terrestris (strain ATCC 38088 / NRRL 8126)</name>
    <name type="common">Thielavia terrestris</name>
    <dbReference type="NCBI Taxonomy" id="578455"/>
    <lineage>
        <taxon>Eukaryota</taxon>
        <taxon>Fungi</taxon>
        <taxon>Dikarya</taxon>
        <taxon>Ascomycota</taxon>
        <taxon>Pezizomycotina</taxon>
        <taxon>Sordariomycetes</taxon>
        <taxon>Sordariomycetidae</taxon>
        <taxon>Sordariales</taxon>
        <taxon>Chaetomiaceae</taxon>
        <taxon>Thermothielavioides</taxon>
        <taxon>Thermothielavioides terrestris</taxon>
    </lineage>
</organism>
<dbReference type="KEGG" id="ttt:THITE_2059580"/>
<dbReference type="RefSeq" id="XP_003657930.1">
    <property type="nucleotide sequence ID" value="XM_003657882.1"/>
</dbReference>
<feature type="signal peptide" evidence="3">
    <location>
        <begin position="1"/>
        <end position="17"/>
    </location>
</feature>
<dbReference type="HOGENOM" id="CLU_023111_0_0_1"/>
<keyword evidence="2" id="KW-0472">Membrane</keyword>
<dbReference type="eggNOG" id="ENOG502SM2K">
    <property type="taxonomic scope" value="Eukaryota"/>
</dbReference>
<feature type="transmembrane region" description="Helical" evidence="2">
    <location>
        <begin position="460"/>
        <end position="484"/>
    </location>
</feature>
<keyword evidence="2" id="KW-1133">Transmembrane helix</keyword>
<name>G2RID2_THETT</name>
<evidence type="ECO:0000313" key="4">
    <source>
        <dbReference type="EMBL" id="AEO71594.1"/>
    </source>
</evidence>
<evidence type="ECO:0000256" key="1">
    <source>
        <dbReference type="SAM" id="MobiDB-lite"/>
    </source>
</evidence>
<evidence type="ECO:0000313" key="5">
    <source>
        <dbReference type="Proteomes" id="UP000008181"/>
    </source>
</evidence>
<dbReference type="SUPFAM" id="SSF53254">
    <property type="entry name" value="Phosphoglycerate mutase-like"/>
    <property type="match status" value="1"/>
</dbReference>
<dbReference type="OrthoDB" id="258392at2759"/>
<evidence type="ECO:0000256" key="2">
    <source>
        <dbReference type="SAM" id="Phobius"/>
    </source>
</evidence>
<accession>G2RID2</accession>
<sequence length="485" mass="52794">MAVLPAVLALLVPTSLAGPEDIDNSHFNIESFTDECSLASAVSFVQGLYPRSPGSPCEQNADPDYGPGEGSKLNDPLCDHQYPNIRTVHPDLDPDSIWSHGHENCRKRENSLLLFSNNSVAESIHQNTEEFYGSLWDAIFYEALPLSQANFYNAYDLYDYAAYRWNNDNRTALALNEGDLDELGQLAWQEQSLRHANVTGAGGAQDDDLTQAIAGRTLASRVTALFAENIESRGAQNKLNLAFTSHEPFLAFFALTGLSTGASSHQFSQLPSAGATLTFELFSVDDGNDTGETHQEHETTSSVGETSPKVNIEPTYRYNNGKRAAPPSKRTSSYDFTAGTYSQKAIDDSTMFLGYGTSSPDYGNQAADHVTTTPDSSSTAYPSIDQLHVRFLYRNSTDARGALVPYPLFGSDQAHMSFKHFNATMWSIGIANVTTWCSVCESNTFFCAAADPPPARGHHAWPAIVLGGAALAVVLFIILIVLILM</sequence>
<feature type="region of interest" description="Disordered" evidence="1">
    <location>
        <begin position="53"/>
        <end position="73"/>
    </location>
</feature>
<dbReference type="InterPro" id="IPR029033">
    <property type="entry name" value="His_PPase_superfam"/>
</dbReference>
<evidence type="ECO:0008006" key="6">
    <source>
        <dbReference type="Google" id="ProtNLM"/>
    </source>
</evidence>
<feature type="chain" id="PRO_5003437291" description="Histidine acid phosphatase-like protein" evidence="3">
    <location>
        <begin position="18"/>
        <end position="485"/>
    </location>
</feature>
<dbReference type="AlphaFoldDB" id="G2RID2"/>
<dbReference type="Proteomes" id="UP000008181">
    <property type="component" value="Chromosome 6"/>
</dbReference>
<evidence type="ECO:0000256" key="3">
    <source>
        <dbReference type="SAM" id="SignalP"/>
    </source>
</evidence>
<gene>
    <name evidence="4" type="ORF">THITE_2059580</name>
</gene>
<dbReference type="EMBL" id="CP003014">
    <property type="protein sequence ID" value="AEO71594.1"/>
    <property type="molecule type" value="Genomic_DNA"/>
</dbReference>
<feature type="compositionally biased region" description="Polar residues" evidence="1">
    <location>
        <begin position="300"/>
        <end position="309"/>
    </location>
</feature>
<keyword evidence="3" id="KW-0732">Signal</keyword>
<keyword evidence="5" id="KW-1185">Reference proteome</keyword>
<feature type="region of interest" description="Disordered" evidence="1">
    <location>
        <begin position="287"/>
        <end position="332"/>
    </location>
</feature>